<evidence type="ECO:0000313" key="3">
    <source>
        <dbReference type="Proteomes" id="UP000571554"/>
    </source>
</evidence>
<dbReference type="InterPro" id="IPR015943">
    <property type="entry name" value="WD40/YVTN_repeat-like_dom_sf"/>
</dbReference>
<comment type="caution">
    <text evidence="2">The sequence shown here is derived from an EMBL/GenBank/DDBJ whole genome shotgun (WGS) entry which is preliminary data.</text>
</comment>
<sequence>MNHAMRKLLLCSAHATRAALALSAAAMLGTPLAAHADPQGLLETVHHHTTLINTVPDNGDQNPYAIFVAPVSAGSVKQGDVLVDNFNNAANLQGTGSTIVDYHPDTKQMTLFATIPRDLKECPGGVGLSTAMTMLKSGWVIVGSTPSNDGTTGTKGAGCMIVLDSGGKIAKVISSPNINDPWGNMAVVDNGDHATLFVSNAGFGVGSADGNPPVFKQATVLRMDLDIPSGQAPVVKSETVVASGFGAQADKGVFLVGPTGLALSADNKLLYVSDAIGNRINVIEDPLTRDTSAGVGRQLTADGLLHRPLAMIATPQGHLLVTNALNGQVVEIDPVAAKQLYARWIDTDKAQSPPGNGDLFGIALTPAGDGFYYVQDDVNTLVLAK</sequence>
<dbReference type="SUPFAM" id="SSF63829">
    <property type="entry name" value="Calcium-dependent phosphotriesterase"/>
    <property type="match status" value="1"/>
</dbReference>
<keyword evidence="1" id="KW-0732">Signal</keyword>
<name>A0A7W9WW78_9BURK</name>
<evidence type="ECO:0000256" key="1">
    <source>
        <dbReference type="SAM" id="SignalP"/>
    </source>
</evidence>
<dbReference type="AlphaFoldDB" id="A0A7W9WW78"/>
<organism evidence="2 3">
    <name type="scientific">Paraburkholderia bannensis</name>
    <dbReference type="NCBI Taxonomy" id="765414"/>
    <lineage>
        <taxon>Bacteria</taxon>
        <taxon>Pseudomonadati</taxon>
        <taxon>Pseudomonadota</taxon>
        <taxon>Betaproteobacteria</taxon>
        <taxon>Burkholderiales</taxon>
        <taxon>Burkholderiaceae</taxon>
        <taxon>Paraburkholderia</taxon>
    </lineage>
</organism>
<feature type="signal peptide" evidence="1">
    <location>
        <begin position="1"/>
        <end position="36"/>
    </location>
</feature>
<evidence type="ECO:0008006" key="4">
    <source>
        <dbReference type="Google" id="ProtNLM"/>
    </source>
</evidence>
<accession>A0A7W9WW78</accession>
<dbReference type="Gene3D" id="2.130.10.10">
    <property type="entry name" value="YVTN repeat-like/Quinoprotein amine dehydrogenase"/>
    <property type="match status" value="1"/>
</dbReference>
<dbReference type="Proteomes" id="UP000571554">
    <property type="component" value="Unassembled WGS sequence"/>
</dbReference>
<reference evidence="2 3" key="1">
    <citation type="submission" date="2020-08" db="EMBL/GenBank/DDBJ databases">
        <title>Above-ground endophytic microbial communities from plants in different locations in the United States.</title>
        <authorList>
            <person name="Frank C."/>
        </authorList>
    </citation>
    <scope>NUCLEOTIDE SEQUENCE [LARGE SCALE GENOMIC DNA]</scope>
    <source>
        <strain evidence="2 3">WP4_2_2</strain>
    </source>
</reference>
<evidence type="ECO:0000313" key="2">
    <source>
        <dbReference type="EMBL" id="MBB6105628.1"/>
    </source>
</evidence>
<dbReference type="RefSeq" id="WP_409258860.1">
    <property type="nucleotide sequence ID" value="NZ_JACHBW010000018.1"/>
</dbReference>
<protein>
    <recommendedName>
        <fullName evidence="4">SMP-30/Gluconolactonase/LRE-like region domain-containing protein</fullName>
    </recommendedName>
</protein>
<dbReference type="EMBL" id="JACHBW010000018">
    <property type="protein sequence ID" value="MBB6105628.1"/>
    <property type="molecule type" value="Genomic_DNA"/>
</dbReference>
<gene>
    <name evidence="2" type="ORF">F4827_005496</name>
</gene>
<proteinExistence type="predicted"/>
<keyword evidence="3" id="KW-1185">Reference proteome</keyword>
<feature type="chain" id="PRO_5030685181" description="SMP-30/Gluconolactonase/LRE-like region domain-containing protein" evidence="1">
    <location>
        <begin position="37"/>
        <end position="385"/>
    </location>
</feature>